<dbReference type="InterPro" id="IPR051011">
    <property type="entry name" value="Metal_resp_trans_reg"/>
</dbReference>
<feature type="region of interest" description="Disordered" evidence="4">
    <location>
        <begin position="1"/>
        <end position="32"/>
    </location>
</feature>
<dbReference type="Pfam" id="PF12840">
    <property type="entry name" value="HTH_20"/>
    <property type="match status" value="1"/>
</dbReference>
<proteinExistence type="predicted"/>
<dbReference type="AlphaFoldDB" id="A0A512PIQ5"/>
<dbReference type="InterPro" id="IPR036390">
    <property type="entry name" value="WH_DNA-bd_sf"/>
</dbReference>
<dbReference type="Proteomes" id="UP000321798">
    <property type="component" value="Unassembled WGS sequence"/>
</dbReference>
<dbReference type="PRINTS" id="PR00778">
    <property type="entry name" value="HTHARSR"/>
</dbReference>
<gene>
    <name evidence="6" type="ORF">CSO01_38010</name>
</gene>
<dbReference type="Gene3D" id="1.10.10.10">
    <property type="entry name" value="Winged helix-like DNA-binding domain superfamily/Winged helix DNA-binding domain"/>
    <property type="match status" value="1"/>
</dbReference>
<reference evidence="6 7" key="1">
    <citation type="submission" date="2019-07" db="EMBL/GenBank/DDBJ databases">
        <title>Whole genome shotgun sequence of Cellulomonas soli NBRC 109434.</title>
        <authorList>
            <person name="Hosoyama A."/>
            <person name="Uohara A."/>
            <person name="Ohji S."/>
            <person name="Ichikawa N."/>
        </authorList>
    </citation>
    <scope>NUCLEOTIDE SEQUENCE [LARGE SCALE GENOMIC DNA]</scope>
    <source>
        <strain evidence="6 7">NBRC 109434</strain>
    </source>
</reference>
<evidence type="ECO:0000256" key="4">
    <source>
        <dbReference type="SAM" id="MobiDB-lite"/>
    </source>
</evidence>
<dbReference type="PANTHER" id="PTHR43132:SF8">
    <property type="entry name" value="HTH-TYPE TRANSCRIPTIONAL REGULATOR KMTR"/>
    <property type="match status" value="1"/>
</dbReference>
<dbReference type="InterPro" id="IPR036388">
    <property type="entry name" value="WH-like_DNA-bd_sf"/>
</dbReference>
<evidence type="ECO:0000259" key="5">
    <source>
        <dbReference type="PROSITE" id="PS50987"/>
    </source>
</evidence>
<dbReference type="PANTHER" id="PTHR43132">
    <property type="entry name" value="ARSENICAL RESISTANCE OPERON REPRESSOR ARSR-RELATED"/>
    <property type="match status" value="1"/>
</dbReference>
<keyword evidence="1" id="KW-0805">Transcription regulation</keyword>
<evidence type="ECO:0000256" key="2">
    <source>
        <dbReference type="ARBA" id="ARBA00023125"/>
    </source>
</evidence>
<dbReference type="CDD" id="cd00090">
    <property type="entry name" value="HTH_ARSR"/>
    <property type="match status" value="1"/>
</dbReference>
<evidence type="ECO:0000313" key="7">
    <source>
        <dbReference type="Proteomes" id="UP000321798"/>
    </source>
</evidence>
<evidence type="ECO:0000313" key="6">
    <source>
        <dbReference type="EMBL" id="GEP71086.1"/>
    </source>
</evidence>
<dbReference type="SUPFAM" id="SSF46785">
    <property type="entry name" value="Winged helix' DNA-binding domain"/>
    <property type="match status" value="1"/>
</dbReference>
<evidence type="ECO:0000256" key="3">
    <source>
        <dbReference type="ARBA" id="ARBA00023163"/>
    </source>
</evidence>
<keyword evidence="7" id="KW-1185">Reference proteome</keyword>
<dbReference type="InterPro" id="IPR011991">
    <property type="entry name" value="ArsR-like_HTH"/>
</dbReference>
<dbReference type="EMBL" id="BKAL01000022">
    <property type="protein sequence ID" value="GEP71086.1"/>
    <property type="molecule type" value="Genomic_DNA"/>
</dbReference>
<organism evidence="6 7">
    <name type="scientific">Cellulomonas soli</name>
    <dbReference type="NCBI Taxonomy" id="931535"/>
    <lineage>
        <taxon>Bacteria</taxon>
        <taxon>Bacillati</taxon>
        <taxon>Actinomycetota</taxon>
        <taxon>Actinomycetes</taxon>
        <taxon>Micrococcales</taxon>
        <taxon>Cellulomonadaceae</taxon>
        <taxon>Cellulomonas</taxon>
    </lineage>
</organism>
<evidence type="ECO:0000256" key="1">
    <source>
        <dbReference type="ARBA" id="ARBA00023015"/>
    </source>
</evidence>
<sequence length="137" mass="14765">MSTQVSTEVGREQAAPGVPVATPSPADRRDPAVLPRRAELARSVEVLRLLADPTRLAVLALLDGTELSVTAIAHAVDRPVPAVSQHLAKLRAGRLVTTRRDGTTVHYTQANEHVAALVANVLHHAEHTLYDVPPHHR</sequence>
<dbReference type="PROSITE" id="PS50987">
    <property type="entry name" value="HTH_ARSR_2"/>
    <property type="match status" value="1"/>
</dbReference>
<protein>
    <recommendedName>
        <fullName evidence="5">HTH arsR-type domain-containing protein</fullName>
    </recommendedName>
</protein>
<dbReference type="InterPro" id="IPR001845">
    <property type="entry name" value="HTH_ArsR_DNA-bd_dom"/>
</dbReference>
<comment type="caution">
    <text evidence="6">The sequence shown here is derived from an EMBL/GenBank/DDBJ whole genome shotgun (WGS) entry which is preliminary data.</text>
</comment>
<keyword evidence="3" id="KW-0804">Transcription</keyword>
<keyword evidence="2" id="KW-0238">DNA-binding</keyword>
<accession>A0A512PIQ5</accession>
<name>A0A512PIQ5_9CELL</name>
<dbReference type="NCBIfam" id="NF033788">
    <property type="entry name" value="HTH_metalloreg"/>
    <property type="match status" value="1"/>
</dbReference>
<dbReference type="GO" id="GO:0003700">
    <property type="term" value="F:DNA-binding transcription factor activity"/>
    <property type="evidence" value="ECO:0007669"/>
    <property type="project" value="InterPro"/>
</dbReference>
<dbReference type="SMART" id="SM00418">
    <property type="entry name" value="HTH_ARSR"/>
    <property type="match status" value="1"/>
</dbReference>
<feature type="domain" description="HTH arsR-type" evidence="5">
    <location>
        <begin position="35"/>
        <end position="129"/>
    </location>
</feature>
<dbReference type="GO" id="GO:0003677">
    <property type="term" value="F:DNA binding"/>
    <property type="evidence" value="ECO:0007669"/>
    <property type="project" value="UniProtKB-KW"/>
</dbReference>